<dbReference type="SMART" id="SM00704">
    <property type="entry name" value="ZnF_CDGSH"/>
    <property type="match status" value="2"/>
</dbReference>
<organism evidence="6 7">
    <name type="scientific">Peptococcus niger</name>
    <dbReference type="NCBI Taxonomy" id="2741"/>
    <lineage>
        <taxon>Bacteria</taxon>
        <taxon>Bacillati</taxon>
        <taxon>Bacillota</taxon>
        <taxon>Clostridia</taxon>
        <taxon>Eubacteriales</taxon>
        <taxon>Peptococcaceae</taxon>
        <taxon>Peptococcus</taxon>
    </lineage>
</organism>
<dbReference type="OrthoDB" id="9793389at2"/>
<evidence type="ECO:0000313" key="6">
    <source>
        <dbReference type="EMBL" id="SDD52348.1"/>
    </source>
</evidence>
<feature type="domain" description="Iron-binding zinc finger CDGSH type" evidence="5">
    <location>
        <begin position="44"/>
        <end position="77"/>
    </location>
</feature>
<dbReference type="InterPro" id="IPR042216">
    <property type="entry name" value="MitoNEET_CISD"/>
</dbReference>
<dbReference type="InterPro" id="IPR010693">
    <property type="entry name" value="Divergent_4Fe-4S_mono-cluster"/>
</dbReference>
<accession>A0A1G6VFQ7</accession>
<dbReference type="EMBL" id="FNAF01000004">
    <property type="protein sequence ID" value="SDD52348.1"/>
    <property type="molecule type" value="Genomic_DNA"/>
</dbReference>
<dbReference type="Proteomes" id="UP000198995">
    <property type="component" value="Unassembled WGS sequence"/>
</dbReference>
<evidence type="ECO:0000256" key="4">
    <source>
        <dbReference type="ARBA" id="ARBA00023014"/>
    </source>
</evidence>
<dbReference type="STRING" id="2741.SAMN04489866_10424"/>
<evidence type="ECO:0000256" key="1">
    <source>
        <dbReference type="ARBA" id="ARBA00022714"/>
    </source>
</evidence>
<proteinExistence type="predicted"/>
<dbReference type="InterPro" id="IPR018967">
    <property type="entry name" value="FeS-contain_CDGSH-typ"/>
</dbReference>
<keyword evidence="3" id="KW-0408">Iron</keyword>
<dbReference type="GO" id="GO:0005737">
    <property type="term" value="C:cytoplasm"/>
    <property type="evidence" value="ECO:0007669"/>
    <property type="project" value="UniProtKB-ARBA"/>
</dbReference>
<sequence>MPDQPKGKIVVLPAGPYEVHGDIPLYKEVLLKNDDKSYRWDHREQIDVPGDPYRLCRCGRTTHPPFCDGSHAGGDRPFKGANRAPFDTVDDRAVILEGAGVDLRDDIDLCSWSRFCHTPHGKVWALLKDTDDPDIRAWVIRGCSECPSARLTAIDKATQLPIEPTLPMEISVTQDPAEGISGPLAVRGGIPIETETGERWEVRNRVTLCRCGGSHNGPYCDARHKTIEFDDGNLADSGEGVQ</sequence>
<dbReference type="GO" id="GO:0046872">
    <property type="term" value="F:metal ion binding"/>
    <property type="evidence" value="ECO:0007669"/>
    <property type="project" value="UniProtKB-KW"/>
</dbReference>
<dbReference type="Pfam" id="PF06902">
    <property type="entry name" value="Fer4_19"/>
    <property type="match status" value="1"/>
</dbReference>
<evidence type="ECO:0000259" key="5">
    <source>
        <dbReference type="SMART" id="SM00704"/>
    </source>
</evidence>
<dbReference type="RefSeq" id="WP_159427976.1">
    <property type="nucleotide sequence ID" value="NZ_FNAF01000004.1"/>
</dbReference>
<evidence type="ECO:0000256" key="2">
    <source>
        <dbReference type="ARBA" id="ARBA00022723"/>
    </source>
</evidence>
<gene>
    <name evidence="6" type="ORF">SAMN04489866_10424</name>
</gene>
<dbReference type="InterPro" id="IPR052950">
    <property type="entry name" value="CISD"/>
</dbReference>
<evidence type="ECO:0000313" key="7">
    <source>
        <dbReference type="Proteomes" id="UP000198995"/>
    </source>
</evidence>
<protein>
    <submittedName>
        <fullName evidence="6">Divergent 4Fe-4S mono-cluster</fullName>
    </submittedName>
</protein>
<dbReference type="GO" id="GO:0051537">
    <property type="term" value="F:2 iron, 2 sulfur cluster binding"/>
    <property type="evidence" value="ECO:0007669"/>
    <property type="project" value="UniProtKB-KW"/>
</dbReference>
<dbReference type="Pfam" id="PF09360">
    <property type="entry name" value="zf-CDGSH"/>
    <property type="match status" value="2"/>
</dbReference>
<name>A0A1G6VFQ7_PEPNI</name>
<keyword evidence="1" id="KW-0001">2Fe-2S</keyword>
<keyword evidence="2" id="KW-0479">Metal-binding</keyword>
<feature type="domain" description="Iron-binding zinc finger CDGSH type" evidence="5">
    <location>
        <begin position="189"/>
        <end position="230"/>
    </location>
</feature>
<dbReference type="PANTHER" id="PTHR46491:SF3">
    <property type="entry name" value="CDGSH IRON-SULFUR DOMAIN-CONTAINING PROTEIN 3, MITOCHONDRIAL"/>
    <property type="match status" value="1"/>
</dbReference>
<dbReference type="PANTHER" id="PTHR46491">
    <property type="entry name" value="CDGSH IRON SULFUR DOMAIN PROTEIN HOMOLOG"/>
    <property type="match status" value="1"/>
</dbReference>
<dbReference type="Gene3D" id="3.40.5.90">
    <property type="entry name" value="CDGSH iron-sulfur domain, mitoNEET-type"/>
    <property type="match status" value="2"/>
</dbReference>
<keyword evidence="4" id="KW-0411">Iron-sulfur</keyword>
<reference evidence="6 7" key="1">
    <citation type="submission" date="2016-10" db="EMBL/GenBank/DDBJ databases">
        <authorList>
            <person name="de Groot N.N."/>
        </authorList>
    </citation>
    <scope>NUCLEOTIDE SEQUENCE [LARGE SCALE GENOMIC DNA]</scope>
    <source>
        <strain evidence="6 7">DSM 20475</strain>
    </source>
</reference>
<keyword evidence="7" id="KW-1185">Reference proteome</keyword>
<dbReference type="AlphaFoldDB" id="A0A1G6VFQ7"/>
<evidence type="ECO:0000256" key="3">
    <source>
        <dbReference type="ARBA" id="ARBA00023004"/>
    </source>
</evidence>